<dbReference type="InterPro" id="IPR020861">
    <property type="entry name" value="Triosephosphate_isomerase_AS"/>
</dbReference>
<dbReference type="EC" id="5.3.1.1" evidence="7 8"/>
<dbReference type="SUPFAM" id="SSF51351">
    <property type="entry name" value="Triosephosphate isomerase (TIM)"/>
    <property type="match status" value="1"/>
</dbReference>
<keyword evidence="4 7" id="KW-0963">Cytoplasm</keyword>
<dbReference type="KEGG" id="bmx:BMS_2885"/>
<dbReference type="PANTHER" id="PTHR21139:SF42">
    <property type="entry name" value="TRIOSEPHOSPHATE ISOMERASE"/>
    <property type="match status" value="1"/>
</dbReference>
<reference evidence="10" key="1">
    <citation type="journal article" date="2013" name="ISME J.">
        <title>A small predatory core genome in the divergent marine Bacteriovorax marinus SJ and the terrestrial Bdellovibrio bacteriovorus.</title>
        <authorList>
            <person name="Crossman L.C."/>
            <person name="Chen H."/>
            <person name="Cerdeno-Tarraga A.M."/>
            <person name="Brooks K."/>
            <person name="Quail M.A."/>
            <person name="Pineiro S.A."/>
            <person name="Hobley L."/>
            <person name="Sockett R.E."/>
            <person name="Bentley S.D."/>
            <person name="Parkhill J."/>
            <person name="Williams H.N."/>
            <person name="Stine O.C."/>
        </authorList>
    </citation>
    <scope>NUCLEOTIDE SEQUENCE [LARGE SCALE GENOMIC DNA]</scope>
    <source>
        <strain evidence="10">ATCC BAA-682 / DSM 15412 / SJ</strain>
    </source>
</reference>
<dbReference type="PATRIC" id="fig|862908.3.peg.2759"/>
<dbReference type="PROSITE" id="PS00171">
    <property type="entry name" value="TIM_1"/>
    <property type="match status" value="1"/>
</dbReference>
<evidence type="ECO:0000256" key="3">
    <source>
        <dbReference type="ARBA" id="ARBA00022432"/>
    </source>
</evidence>
<proteinExistence type="inferred from homology"/>
<comment type="catalytic activity">
    <reaction evidence="7 8">
        <text>D-glyceraldehyde 3-phosphate = dihydroxyacetone phosphate</text>
        <dbReference type="Rhea" id="RHEA:18585"/>
        <dbReference type="ChEBI" id="CHEBI:57642"/>
        <dbReference type="ChEBI" id="CHEBI:59776"/>
        <dbReference type="EC" id="5.3.1.1"/>
    </reaction>
</comment>
<comment type="pathway">
    <text evidence="7 8">Carbohydrate biosynthesis; gluconeogenesis.</text>
</comment>
<name>E1WYL7_HALMS</name>
<dbReference type="OrthoDB" id="882088at2"/>
<dbReference type="AlphaFoldDB" id="E1WYL7"/>
<feature type="active site" description="Electrophile" evidence="7">
    <location>
        <position position="91"/>
    </location>
</feature>
<evidence type="ECO:0000313" key="9">
    <source>
        <dbReference type="EMBL" id="CBW27657.1"/>
    </source>
</evidence>
<evidence type="ECO:0000313" key="10">
    <source>
        <dbReference type="Proteomes" id="UP000008963"/>
    </source>
</evidence>
<accession>E1WYL7</accession>
<feature type="binding site" evidence="7">
    <location>
        <begin position="9"/>
        <end position="11"/>
    </location>
    <ligand>
        <name>substrate</name>
    </ligand>
</feature>
<feature type="binding site" evidence="7">
    <location>
        <position position="208"/>
    </location>
    <ligand>
        <name>substrate</name>
    </ligand>
</feature>
<dbReference type="NCBIfam" id="TIGR00419">
    <property type="entry name" value="tim"/>
    <property type="match status" value="1"/>
</dbReference>
<gene>
    <name evidence="7 9" type="primary">tpiA</name>
    <name evidence="9" type="ordered locus">BMS_2885</name>
</gene>
<dbReference type="InterPro" id="IPR013785">
    <property type="entry name" value="Aldolase_TIM"/>
</dbReference>
<evidence type="ECO:0000256" key="5">
    <source>
        <dbReference type="ARBA" id="ARBA00023152"/>
    </source>
</evidence>
<comment type="pathway">
    <text evidence="1 7 8">Carbohydrate degradation; glycolysis; D-glyceraldehyde 3-phosphate from glycerone phosphate: step 1/1.</text>
</comment>
<dbReference type="FunFam" id="3.20.20.70:FF:000016">
    <property type="entry name" value="Triosephosphate isomerase"/>
    <property type="match status" value="1"/>
</dbReference>
<keyword evidence="3 7" id="KW-0312">Gluconeogenesis</keyword>
<dbReference type="InterPro" id="IPR035990">
    <property type="entry name" value="TIM_sf"/>
</dbReference>
<dbReference type="HAMAP" id="MF_00147_B">
    <property type="entry name" value="TIM_B"/>
    <property type="match status" value="1"/>
</dbReference>
<evidence type="ECO:0000256" key="4">
    <source>
        <dbReference type="ARBA" id="ARBA00022490"/>
    </source>
</evidence>
<dbReference type="GO" id="GO:0006094">
    <property type="term" value="P:gluconeogenesis"/>
    <property type="evidence" value="ECO:0007669"/>
    <property type="project" value="UniProtKB-UniRule"/>
</dbReference>
<feature type="binding site" evidence="7">
    <location>
        <position position="169"/>
    </location>
    <ligand>
        <name>substrate</name>
    </ligand>
</feature>
<dbReference type="GO" id="GO:0005829">
    <property type="term" value="C:cytosol"/>
    <property type="evidence" value="ECO:0007669"/>
    <property type="project" value="TreeGrafter"/>
</dbReference>
<dbReference type="CDD" id="cd00311">
    <property type="entry name" value="TIM"/>
    <property type="match status" value="1"/>
</dbReference>
<dbReference type="Pfam" id="PF00121">
    <property type="entry name" value="TIM"/>
    <property type="match status" value="1"/>
</dbReference>
<dbReference type="GO" id="GO:0019563">
    <property type="term" value="P:glycerol catabolic process"/>
    <property type="evidence" value="ECO:0007669"/>
    <property type="project" value="TreeGrafter"/>
</dbReference>
<dbReference type="Proteomes" id="UP000008963">
    <property type="component" value="Chromosome"/>
</dbReference>
<comment type="subunit">
    <text evidence="7 8">Homodimer.</text>
</comment>
<dbReference type="HOGENOM" id="CLU_024251_2_3_7"/>
<dbReference type="EMBL" id="FQ312005">
    <property type="protein sequence ID" value="CBW27657.1"/>
    <property type="molecule type" value="Genomic_DNA"/>
</dbReference>
<evidence type="ECO:0000256" key="1">
    <source>
        <dbReference type="ARBA" id="ARBA00004680"/>
    </source>
</evidence>
<feature type="binding site" evidence="7">
    <location>
        <begin position="229"/>
        <end position="230"/>
    </location>
    <ligand>
        <name>substrate</name>
    </ligand>
</feature>
<protein>
    <recommendedName>
        <fullName evidence="7 8">Triosephosphate isomerase</fullName>
        <shortName evidence="7">TIM</shortName>
        <shortName evidence="7">TPI</shortName>
        <ecNumber evidence="7 8">5.3.1.1</ecNumber>
    </recommendedName>
    <alternativeName>
        <fullName evidence="7">Triose-phosphate isomerase</fullName>
    </alternativeName>
</protein>
<dbReference type="RefSeq" id="WP_014245431.1">
    <property type="nucleotide sequence ID" value="NC_016620.1"/>
</dbReference>
<dbReference type="eggNOG" id="COG0149">
    <property type="taxonomic scope" value="Bacteria"/>
</dbReference>
<dbReference type="GO" id="GO:0006096">
    <property type="term" value="P:glycolytic process"/>
    <property type="evidence" value="ECO:0007669"/>
    <property type="project" value="UniProtKB-UniRule"/>
</dbReference>
<dbReference type="GO" id="GO:0004807">
    <property type="term" value="F:triose-phosphate isomerase activity"/>
    <property type="evidence" value="ECO:0007669"/>
    <property type="project" value="UniProtKB-UniRule"/>
</dbReference>
<comment type="subcellular location">
    <subcellularLocation>
        <location evidence="7 8">Cytoplasm</location>
    </subcellularLocation>
</comment>
<dbReference type="UniPathway" id="UPA00138"/>
<keyword evidence="5 7" id="KW-0324">Glycolysis</keyword>
<evidence type="ECO:0000256" key="6">
    <source>
        <dbReference type="ARBA" id="ARBA00023235"/>
    </source>
</evidence>
<feature type="active site" description="Proton acceptor" evidence="7">
    <location>
        <position position="163"/>
    </location>
</feature>
<dbReference type="PROSITE" id="PS51440">
    <property type="entry name" value="TIM_2"/>
    <property type="match status" value="1"/>
</dbReference>
<evidence type="ECO:0000256" key="2">
    <source>
        <dbReference type="ARBA" id="ARBA00007422"/>
    </source>
</evidence>
<dbReference type="PANTHER" id="PTHR21139">
    <property type="entry name" value="TRIOSEPHOSPHATE ISOMERASE"/>
    <property type="match status" value="1"/>
</dbReference>
<evidence type="ECO:0000256" key="8">
    <source>
        <dbReference type="RuleBase" id="RU363013"/>
    </source>
</evidence>
<keyword evidence="6 7" id="KW-0413">Isomerase</keyword>
<dbReference type="UniPathway" id="UPA00109">
    <property type="reaction ID" value="UER00189"/>
</dbReference>
<keyword evidence="10" id="KW-1185">Reference proteome</keyword>
<sequence length="246" mass="26733">MREIHIVGNWKMNQELEQVREFAKALEAMPSLNCQAWIAPQAIHVTTLLSATSKVKVGAQNCSNHNSGAFTGETSPKSLKDLGAHFVIIGHSERRAIFNEEDTLLNEKVLNALDNGLKTILCVGETLEQRESGEFKDVLATQLHSGLKGIKAADKENIIIAYEPVWAIGTGKVASPEQAAEVHTFLREELSKVEALDSEQTPILYGGSVKPENIEGLLEKVDIDGALVGGASLKADSFMELCKLSK</sequence>
<dbReference type="InterPro" id="IPR000652">
    <property type="entry name" value="Triosephosphate_isomerase"/>
</dbReference>
<comment type="function">
    <text evidence="7">Involved in the gluconeogenesis. Catalyzes stereospecifically the conversion of dihydroxyacetone phosphate (DHAP) to D-glyceraldehyde-3-phosphate (G3P).</text>
</comment>
<evidence type="ECO:0000256" key="7">
    <source>
        <dbReference type="HAMAP-Rule" id="MF_00147"/>
    </source>
</evidence>
<dbReference type="Gene3D" id="3.20.20.70">
    <property type="entry name" value="Aldolase class I"/>
    <property type="match status" value="1"/>
</dbReference>
<dbReference type="GO" id="GO:0046166">
    <property type="term" value="P:glyceraldehyde-3-phosphate biosynthetic process"/>
    <property type="evidence" value="ECO:0007669"/>
    <property type="project" value="TreeGrafter"/>
</dbReference>
<comment type="similarity">
    <text evidence="2 7 8">Belongs to the triosephosphate isomerase family.</text>
</comment>
<dbReference type="InterPro" id="IPR022896">
    <property type="entry name" value="TrioseP_Isoase_bac/euk"/>
</dbReference>
<organism evidence="9 10">
    <name type="scientific">Halobacteriovorax marinus (strain ATCC BAA-682 / DSM 15412 / SJ)</name>
    <name type="common">Bacteriovorax marinus</name>
    <dbReference type="NCBI Taxonomy" id="862908"/>
    <lineage>
        <taxon>Bacteria</taxon>
        <taxon>Pseudomonadati</taxon>
        <taxon>Bdellovibrionota</taxon>
        <taxon>Bacteriovoracia</taxon>
        <taxon>Bacteriovoracales</taxon>
        <taxon>Halobacteriovoraceae</taxon>
        <taxon>Halobacteriovorax</taxon>
    </lineage>
</organism>
<dbReference type="STRING" id="862908.BMS_2885"/>